<sequence>MARTICITSLDKERLQKLIETEREFAVGDKNYLEDLDIELGKANILRPEEIPNNVITMNSKFILKYLDDEEAVTYTLVYPEMADVAENRISVLAPIGTAVLGYCIGDTLEWKIPSGVVQLRVEDILFQPEASGNFEL</sequence>
<comment type="caution">
    <text evidence="3">The sequence shown here is derived from an EMBL/GenBank/DDBJ whole genome shotgun (WGS) entry which is preliminary data.</text>
</comment>
<gene>
    <name evidence="3" type="primary">rnk_6</name>
    <name evidence="3" type="ORF">SDC9_74033</name>
</gene>
<dbReference type="SUPFAM" id="SSF54534">
    <property type="entry name" value="FKBP-like"/>
    <property type="match status" value="1"/>
</dbReference>
<feature type="domain" description="Transcription elongation factor GreA/GreB C-terminal" evidence="1">
    <location>
        <begin position="52"/>
        <end position="125"/>
    </location>
</feature>
<protein>
    <submittedName>
        <fullName evidence="3">Regulator of nucleoside diphosphate kinase</fullName>
    </submittedName>
</protein>
<dbReference type="Gene3D" id="3.10.50.30">
    <property type="entry name" value="Transcription elongation factor, GreA/GreB, C-terminal domain"/>
    <property type="match status" value="1"/>
</dbReference>
<dbReference type="EMBL" id="VSSQ01005014">
    <property type="protein sequence ID" value="MPM27521.1"/>
    <property type="molecule type" value="Genomic_DNA"/>
</dbReference>
<dbReference type="GO" id="GO:0032784">
    <property type="term" value="P:regulation of DNA-templated transcription elongation"/>
    <property type="evidence" value="ECO:0007669"/>
    <property type="project" value="InterPro"/>
</dbReference>
<accession>A0A644YI04</accession>
<dbReference type="InterPro" id="IPR023459">
    <property type="entry name" value="Tscrpt_elong_fac_GreA/B_fam"/>
</dbReference>
<dbReference type="Pfam" id="PF01272">
    <property type="entry name" value="GreA_GreB"/>
    <property type="match status" value="1"/>
</dbReference>
<dbReference type="PANTHER" id="PTHR30437">
    <property type="entry name" value="TRANSCRIPTION ELONGATION FACTOR GREA"/>
    <property type="match status" value="1"/>
</dbReference>
<evidence type="ECO:0000259" key="2">
    <source>
        <dbReference type="Pfam" id="PF14760"/>
    </source>
</evidence>
<keyword evidence="3" id="KW-0418">Kinase</keyword>
<dbReference type="InterPro" id="IPR001437">
    <property type="entry name" value="Tscrpt_elong_fac_GreA/B_C"/>
</dbReference>
<dbReference type="InterPro" id="IPR036953">
    <property type="entry name" value="GreA/GreB_C_sf"/>
</dbReference>
<dbReference type="NCBIfam" id="NF004396">
    <property type="entry name" value="PRK05753.1"/>
    <property type="match status" value="1"/>
</dbReference>
<dbReference type="InterPro" id="IPR029462">
    <property type="entry name" value="Rnk_N"/>
</dbReference>
<dbReference type="GO" id="GO:0016301">
    <property type="term" value="F:kinase activity"/>
    <property type="evidence" value="ECO:0007669"/>
    <property type="project" value="UniProtKB-KW"/>
</dbReference>
<dbReference type="AlphaFoldDB" id="A0A644YI04"/>
<name>A0A644YI04_9ZZZZ</name>
<evidence type="ECO:0000259" key="1">
    <source>
        <dbReference type="Pfam" id="PF01272"/>
    </source>
</evidence>
<reference evidence="3" key="1">
    <citation type="submission" date="2019-08" db="EMBL/GenBank/DDBJ databases">
        <authorList>
            <person name="Kucharzyk K."/>
            <person name="Murdoch R.W."/>
            <person name="Higgins S."/>
            <person name="Loffler F."/>
        </authorList>
    </citation>
    <scope>NUCLEOTIDE SEQUENCE</scope>
</reference>
<dbReference type="GO" id="GO:0070063">
    <property type="term" value="F:RNA polymerase binding"/>
    <property type="evidence" value="ECO:0007669"/>
    <property type="project" value="InterPro"/>
</dbReference>
<proteinExistence type="predicted"/>
<dbReference type="GO" id="GO:0003677">
    <property type="term" value="F:DNA binding"/>
    <property type="evidence" value="ECO:0007669"/>
    <property type="project" value="InterPro"/>
</dbReference>
<dbReference type="GO" id="GO:0006354">
    <property type="term" value="P:DNA-templated transcription elongation"/>
    <property type="evidence" value="ECO:0007669"/>
    <property type="project" value="TreeGrafter"/>
</dbReference>
<feature type="domain" description="Regulator of nucleoside diphosphate kinase N-terminal" evidence="2">
    <location>
        <begin position="3"/>
        <end position="45"/>
    </location>
</feature>
<keyword evidence="3" id="KW-0808">Transferase</keyword>
<organism evidence="3">
    <name type="scientific">bioreactor metagenome</name>
    <dbReference type="NCBI Taxonomy" id="1076179"/>
    <lineage>
        <taxon>unclassified sequences</taxon>
        <taxon>metagenomes</taxon>
        <taxon>ecological metagenomes</taxon>
    </lineage>
</organism>
<evidence type="ECO:0000313" key="3">
    <source>
        <dbReference type="EMBL" id="MPM27521.1"/>
    </source>
</evidence>
<dbReference type="Pfam" id="PF14760">
    <property type="entry name" value="Rnk_N"/>
    <property type="match status" value="1"/>
</dbReference>
<dbReference type="PANTHER" id="PTHR30437:SF5">
    <property type="entry name" value="REGULATOR OF NUCLEOSIDE DIPHOSPHATE KINASE"/>
    <property type="match status" value="1"/>
</dbReference>